<dbReference type="InterPro" id="IPR007905">
    <property type="entry name" value="EBP"/>
</dbReference>
<keyword evidence="8" id="KW-0443">Lipid metabolism</keyword>
<organism evidence="16 17">
    <name type="scientific">Pseudovirgaria hyperparasitica</name>
    <dbReference type="NCBI Taxonomy" id="470096"/>
    <lineage>
        <taxon>Eukaryota</taxon>
        <taxon>Fungi</taxon>
        <taxon>Dikarya</taxon>
        <taxon>Ascomycota</taxon>
        <taxon>Pezizomycotina</taxon>
        <taxon>Dothideomycetes</taxon>
        <taxon>Dothideomycetes incertae sedis</taxon>
        <taxon>Acrospermales</taxon>
        <taxon>Acrospermaceae</taxon>
        <taxon>Pseudovirgaria</taxon>
    </lineage>
</organism>
<dbReference type="InterPro" id="IPR033118">
    <property type="entry name" value="EXPERA"/>
</dbReference>
<gene>
    <name evidence="16" type="ORF">EJ05DRAFT_477151</name>
</gene>
<evidence type="ECO:0000256" key="11">
    <source>
        <dbReference type="ARBA" id="ARBA00023221"/>
    </source>
</evidence>
<keyword evidence="17" id="KW-1185">Reference proteome</keyword>
<evidence type="ECO:0000256" key="13">
    <source>
        <dbReference type="PROSITE-ProRule" id="PRU01087"/>
    </source>
</evidence>
<dbReference type="GO" id="GO:0005783">
    <property type="term" value="C:endoplasmic reticulum"/>
    <property type="evidence" value="ECO:0007669"/>
    <property type="project" value="TreeGrafter"/>
</dbReference>
<protein>
    <submittedName>
        <fullName evidence="16">EBDP4, emopamil-binding protein</fullName>
    </submittedName>
</protein>
<feature type="transmembrane region" description="Helical" evidence="14">
    <location>
        <begin position="209"/>
        <end position="229"/>
    </location>
</feature>
<dbReference type="GO" id="GO:0000247">
    <property type="term" value="F:C-8 sterol isomerase activity"/>
    <property type="evidence" value="ECO:0007669"/>
    <property type="project" value="TreeGrafter"/>
</dbReference>
<evidence type="ECO:0000313" key="17">
    <source>
        <dbReference type="Proteomes" id="UP000799437"/>
    </source>
</evidence>
<dbReference type="PROSITE" id="PS51751">
    <property type="entry name" value="EXPERA"/>
    <property type="match status" value="1"/>
</dbReference>
<evidence type="ECO:0000256" key="4">
    <source>
        <dbReference type="ARBA" id="ARBA00022692"/>
    </source>
</evidence>
<feature type="transmembrane region" description="Helical" evidence="14">
    <location>
        <begin position="170"/>
        <end position="189"/>
    </location>
</feature>
<evidence type="ECO:0000256" key="3">
    <source>
        <dbReference type="ARBA" id="ARBA00022516"/>
    </source>
</evidence>
<dbReference type="Proteomes" id="UP000799437">
    <property type="component" value="Unassembled WGS sequence"/>
</dbReference>
<evidence type="ECO:0000256" key="14">
    <source>
        <dbReference type="SAM" id="Phobius"/>
    </source>
</evidence>
<keyword evidence="6 13" id="KW-1133">Transmembrane helix</keyword>
<name>A0A6A6W427_9PEZI</name>
<dbReference type="AlphaFoldDB" id="A0A6A6W427"/>
<evidence type="ECO:0000313" key="16">
    <source>
        <dbReference type="EMBL" id="KAF2756919.1"/>
    </source>
</evidence>
<dbReference type="RefSeq" id="XP_033599370.1">
    <property type="nucleotide sequence ID" value="XM_033744187.1"/>
</dbReference>
<keyword evidence="10" id="KW-1207">Sterol metabolism</keyword>
<dbReference type="GO" id="GO:0004769">
    <property type="term" value="F:steroid Delta-isomerase activity"/>
    <property type="evidence" value="ECO:0007669"/>
    <property type="project" value="TreeGrafter"/>
</dbReference>
<dbReference type="OrthoDB" id="58557at2759"/>
<keyword evidence="12" id="KW-0413">Isomerase</keyword>
<dbReference type="GeneID" id="54485241"/>
<keyword evidence="5" id="KW-0752">Steroid biosynthesis</keyword>
<dbReference type="EMBL" id="ML996574">
    <property type="protein sequence ID" value="KAF2756919.1"/>
    <property type="molecule type" value="Genomic_DNA"/>
</dbReference>
<accession>A0A6A6W427</accession>
<dbReference type="GO" id="GO:0016126">
    <property type="term" value="P:sterol biosynthetic process"/>
    <property type="evidence" value="ECO:0007669"/>
    <property type="project" value="UniProtKB-KW"/>
</dbReference>
<feature type="domain" description="EXPERA" evidence="15">
    <location>
        <begin position="83"/>
        <end position="229"/>
    </location>
</feature>
<sequence>MSHFAHFLDRQKILKSPTVNQKTAIRAAEPLHPYYPLGVDIAGYEANESSVLTLLGVFSSLCVALFAITYVAGRRVRANISRGDLVTMMWFVLCGSLHVFFEGYFVLNFREMGSRQDLFGQLWKEYALSDSRYLTQNTFVLCMETITSLIWGPVSYLTAALIAIDSPYRYPFQAIISLGHLYGDVLYYATSIFDDVLLDRQYSRPEAYYFWGYYFLMNFFWIVVPLVLLTNSVKASASAFIALQKSEKVLKANGFAKKLQ</sequence>
<evidence type="ECO:0000256" key="1">
    <source>
        <dbReference type="ARBA" id="ARBA00004141"/>
    </source>
</evidence>
<evidence type="ECO:0000256" key="12">
    <source>
        <dbReference type="ARBA" id="ARBA00023235"/>
    </source>
</evidence>
<evidence type="ECO:0000256" key="9">
    <source>
        <dbReference type="ARBA" id="ARBA00023136"/>
    </source>
</evidence>
<evidence type="ECO:0000256" key="6">
    <source>
        <dbReference type="ARBA" id="ARBA00022989"/>
    </source>
</evidence>
<dbReference type="Pfam" id="PF05241">
    <property type="entry name" value="EBP"/>
    <property type="match status" value="1"/>
</dbReference>
<dbReference type="GO" id="GO:0016020">
    <property type="term" value="C:membrane"/>
    <property type="evidence" value="ECO:0007669"/>
    <property type="project" value="UniProtKB-SubCell"/>
</dbReference>
<feature type="transmembrane region" description="Helical" evidence="14">
    <location>
        <begin position="51"/>
        <end position="73"/>
    </location>
</feature>
<evidence type="ECO:0000256" key="5">
    <source>
        <dbReference type="ARBA" id="ARBA00022955"/>
    </source>
</evidence>
<keyword evidence="9 13" id="KW-0472">Membrane</keyword>
<feature type="transmembrane region" description="Helical" evidence="14">
    <location>
        <begin position="138"/>
        <end position="163"/>
    </location>
</feature>
<evidence type="ECO:0000256" key="8">
    <source>
        <dbReference type="ARBA" id="ARBA00023098"/>
    </source>
</evidence>
<evidence type="ECO:0000256" key="7">
    <source>
        <dbReference type="ARBA" id="ARBA00023011"/>
    </source>
</evidence>
<reference evidence="16" key="1">
    <citation type="journal article" date="2020" name="Stud. Mycol.">
        <title>101 Dothideomycetes genomes: a test case for predicting lifestyles and emergence of pathogens.</title>
        <authorList>
            <person name="Haridas S."/>
            <person name="Albert R."/>
            <person name="Binder M."/>
            <person name="Bloem J."/>
            <person name="Labutti K."/>
            <person name="Salamov A."/>
            <person name="Andreopoulos B."/>
            <person name="Baker S."/>
            <person name="Barry K."/>
            <person name="Bills G."/>
            <person name="Bluhm B."/>
            <person name="Cannon C."/>
            <person name="Castanera R."/>
            <person name="Culley D."/>
            <person name="Daum C."/>
            <person name="Ezra D."/>
            <person name="Gonzalez J."/>
            <person name="Henrissat B."/>
            <person name="Kuo A."/>
            <person name="Liang C."/>
            <person name="Lipzen A."/>
            <person name="Lutzoni F."/>
            <person name="Magnuson J."/>
            <person name="Mondo S."/>
            <person name="Nolan M."/>
            <person name="Ohm R."/>
            <person name="Pangilinan J."/>
            <person name="Park H.-J."/>
            <person name="Ramirez L."/>
            <person name="Alfaro M."/>
            <person name="Sun H."/>
            <person name="Tritt A."/>
            <person name="Yoshinaga Y."/>
            <person name="Zwiers L.-H."/>
            <person name="Turgeon B."/>
            <person name="Goodwin S."/>
            <person name="Spatafora J."/>
            <person name="Crous P."/>
            <person name="Grigoriev I."/>
        </authorList>
    </citation>
    <scope>NUCLEOTIDE SEQUENCE</scope>
    <source>
        <strain evidence="16">CBS 121739</strain>
    </source>
</reference>
<evidence type="ECO:0000256" key="10">
    <source>
        <dbReference type="ARBA" id="ARBA00023166"/>
    </source>
</evidence>
<feature type="transmembrane region" description="Helical" evidence="14">
    <location>
        <begin position="85"/>
        <end position="107"/>
    </location>
</feature>
<keyword evidence="4 13" id="KW-0812">Transmembrane</keyword>
<keyword evidence="11" id="KW-0753">Steroid metabolism</keyword>
<dbReference type="GO" id="GO:0047750">
    <property type="term" value="F:cholestenol delta-isomerase activity"/>
    <property type="evidence" value="ECO:0007669"/>
    <property type="project" value="InterPro"/>
</dbReference>
<keyword evidence="7" id="KW-0756">Sterol biosynthesis</keyword>
<evidence type="ECO:0000259" key="15">
    <source>
        <dbReference type="PROSITE" id="PS51751"/>
    </source>
</evidence>
<dbReference type="PANTHER" id="PTHR14207">
    <property type="entry name" value="STEROL ISOMERASE"/>
    <property type="match status" value="1"/>
</dbReference>
<comment type="subcellular location">
    <subcellularLocation>
        <location evidence="1">Membrane</location>
        <topology evidence="1">Multi-pass membrane protein</topology>
    </subcellularLocation>
</comment>
<keyword evidence="3" id="KW-0444">Lipid biosynthesis</keyword>
<comment type="similarity">
    <text evidence="2">Belongs to the EBP family.</text>
</comment>
<evidence type="ECO:0000256" key="2">
    <source>
        <dbReference type="ARBA" id="ARBA00008337"/>
    </source>
</evidence>
<dbReference type="PANTHER" id="PTHR14207:SF0">
    <property type="entry name" value="3-BETA-HYDROXYSTEROID-DELTA(8),DELTA(7)-ISOMERASE"/>
    <property type="match status" value="1"/>
</dbReference>
<proteinExistence type="inferred from homology"/>